<keyword evidence="7 13" id="KW-0436">Ligase</keyword>
<evidence type="ECO:0000256" key="1">
    <source>
        <dbReference type="ARBA" id="ARBA00004496"/>
    </source>
</evidence>
<keyword evidence="15" id="KW-1185">Reference proteome</keyword>
<evidence type="ECO:0000313" key="15">
    <source>
        <dbReference type="Proteomes" id="UP000324159"/>
    </source>
</evidence>
<evidence type="ECO:0000256" key="8">
    <source>
        <dbReference type="ARBA" id="ARBA00022655"/>
    </source>
</evidence>
<evidence type="ECO:0000256" key="3">
    <source>
        <dbReference type="ARBA" id="ARBA00009256"/>
    </source>
</evidence>
<dbReference type="Pfam" id="PF02569">
    <property type="entry name" value="Pantoate_ligase"/>
    <property type="match status" value="1"/>
</dbReference>
<evidence type="ECO:0000256" key="9">
    <source>
        <dbReference type="ARBA" id="ARBA00022741"/>
    </source>
</evidence>
<evidence type="ECO:0000256" key="7">
    <source>
        <dbReference type="ARBA" id="ARBA00022598"/>
    </source>
</evidence>
<feature type="binding site" evidence="13">
    <location>
        <position position="154"/>
    </location>
    <ligand>
        <name>(R)-pantoate</name>
        <dbReference type="ChEBI" id="CHEBI:15980"/>
    </ligand>
</feature>
<comment type="catalytic activity">
    <reaction evidence="11 13">
        <text>(R)-pantoate + beta-alanine + ATP = (R)-pantothenate + AMP + diphosphate + H(+)</text>
        <dbReference type="Rhea" id="RHEA:10912"/>
        <dbReference type="ChEBI" id="CHEBI:15378"/>
        <dbReference type="ChEBI" id="CHEBI:15980"/>
        <dbReference type="ChEBI" id="CHEBI:29032"/>
        <dbReference type="ChEBI" id="CHEBI:30616"/>
        <dbReference type="ChEBI" id="CHEBI:33019"/>
        <dbReference type="ChEBI" id="CHEBI:57966"/>
        <dbReference type="ChEBI" id="CHEBI:456215"/>
        <dbReference type="EC" id="6.3.2.1"/>
    </reaction>
</comment>
<sequence>MQIIRSVQQMQQRCLTARQAGKRIAFVPTMGWLHEGHLSLLREGRRRGDLLVLSIFVNPTQFGQNEDFDSYPRDLERDAALARDVGVDLIFAPEAADMYPRGYQTFVDVEGAMTSVLCGASRPGHFRGVTTVVTKLFTIVQPHVALFGQKDFQQLAVIRRMTADLNLPVEIVGMPIVREPDGLAMSSRNVYLTDEQRRQALVLYRALCEARRLVAGGRTDSAGIVESLRAMIEAEPETRIDYVEICHQATLERQRTVDADSVLLLAVFVGKTRLIDNGYLLPTD</sequence>
<dbReference type="FunFam" id="3.30.1300.10:FF:000001">
    <property type="entry name" value="Pantothenate synthetase"/>
    <property type="match status" value="1"/>
</dbReference>
<dbReference type="InterPro" id="IPR042176">
    <property type="entry name" value="Pantoate_ligase_C"/>
</dbReference>
<comment type="miscellaneous">
    <text evidence="13">The reaction proceeds by a bi uni uni bi ping pong mechanism.</text>
</comment>
<accession>A0A5D3WKU2</accession>
<comment type="subunit">
    <text evidence="13">Homodimer.</text>
</comment>
<name>A0A5D3WKU2_9BACT</name>
<dbReference type="GO" id="GO:0005829">
    <property type="term" value="C:cytosol"/>
    <property type="evidence" value="ECO:0007669"/>
    <property type="project" value="TreeGrafter"/>
</dbReference>
<dbReference type="CDD" id="cd00560">
    <property type="entry name" value="PanC"/>
    <property type="match status" value="1"/>
</dbReference>
<comment type="similarity">
    <text evidence="3 13">Belongs to the pantothenate synthetase family.</text>
</comment>
<evidence type="ECO:0000256" key="5">
    <source>
        <dbReference type="ARBA" id="ARBA00014155"/>
    </source>
</evidence>
<feature type="binding site" evidence="13">
    <location>
        <position position="61"/>
    </location>
    <ligand>
        <name>beta-alanine</name>
        <dbReference type="ChEBI" id="CHEBI:57966"/>
    </ligand>
</feature>
<feature type="binding site" evidence="13">
    <location>
        <position position="61"/>
    </location>
    <ligand>
        <name>(R)-pantoate</name>
        <dbReference type="ChEBI" id="CHEBI:15980"/>
    </ligand>
</feature>
<evidence type="ECO:0000256" key="13">
    <source>
        <dbReference type="HAMAP-Rule" id="MF_00158"/>
    </source>
</evidence>
<dbReference type="RefSeq" id="WP_148894919.1">
    <property type="nucleotide sequence ID" value="NZ_VNIB01000002.1"/>
</dbReference>
<dbReference type="PANTHER" id="PTHR21299:SF1">
    <property type="entry name" value="PANTOATE--BETA-ALANINE LIGASE"/>
    <property type="match status" value="1"/>
</dbReference>
<dbReference type="InterPro" id="IPR004821">
    <property type="entry name" value="Cyt_trans-like"/>
</dbReference>
<dbReference type="Gene3D" id="3.30.1300.10">
    <property type="entry name" value="Pantoate-beta-alanine ligase, C-terminal domain"/>
    <property type="match status" value="1"/>
</dbReference>
<evidence type="ECO:0000256" key="10">
    <source>
        <dbReference type="ARBA" id="ARBA00022840"/>
    </source>
</evidence>
<comment type="caution">
    <text evidence="14">The sequence shown here is derived from an EMBL/GenBank/DDBJ whole genome shotgun (WGS) entry which is preliminary data.</text>
</comment>
<feature type="binding site" evidence="13">
    <location>
        <position position="177"/>
    </location>
    <ligand>
        <name>ATP</name>
        <dbReference type="ChEBI" id="CHEBI:30616"/>
    </ligand>
</feature>
<dbReference type="GO" id="GO:0015940">
    <property type="term" value="P:pantothenate biosynthetic process"/>
    <property type="evidence" value="ECO:0007669"/>
    <property type="project" value="UniProtKB-UniRule"/>
</dbReference>
<keyword evidence="8 13" id="KW-0566">Pantothenate biosynthesis</keyword>
<keyword evidence="6 13" id="KW-0963">Cytoplasm</keyword>
<dbReference type="Proteomes" id="UP000324159">
    <property type="component" value="Unassembled WGS sequence"/>
</dbReference>
<dbReference type="InterPro" id="IPR003721">
    <property type="entry name" value="Pantoate_ligase"/>
</dbReference>
<dbReference type="FunFam" id="3.40.50.620:FF:000114">
    <property type="entry name" value="Pantothenate synthetase"/>
    <property type="match status" value="1"/>
</dbReference>
<organism evidence="14 15">
    <name type="scientific">Geothermobacter ehrlichii</name>
    <dbReference type="NCBI Taxonomy" id="213224"/>
    <lineage>
        <taxon>Bacteria</taxon>
        <taxon>Pseudomonadati</taxon>
        <taxon>Thermodesulfobacteriota</taxon>
        <taxon>Desulfuromonadia</taxon>
        <taxon>Desulfuromonadales</taxon>
        <taxon>Geothermobacteraceae</taxon>
        <taxon>Geothermobacter</taxon>
    </lineage>
</organism>
<proteinExistence type="inferred from homology"/>
<evidence type="ECO:0000256" key="12">
    <source>
        <dbReference type="ARBA" id="ARBA00055042"/>
    </source>
</evidence>
<dbReference type="EC" id="6.3.2.1" evidence="4 13"/>
<dbReference type="InterPro" id="IPR014729">
    <property type="entry name" value="Rossmann-like_a/b/a_fold"/>
</dbReference>
<protein>
    <recommendedName>
        <fullName evidence="5 13">Pantothenate synthetase</fullName>
        <shortName evidence="13">PS</shortName>
        <ecNumber evidence="4 13">6.3.2.1</ecNumber>
    </recommendedName>
    <alternativeName>
        <fullName evidence="13">Pantoate--beta-alanine ligase</fullName>
    </alternativeName>
    <alternativeName>
        <fullName evidence="13">Pantoate-activating enzyme</fullName>
    </alternativeName>
</protein>
<dbReference type="Gene3D" id="3.40.50.620">
    <property type="entry name" value="HUPs"/>
    <property type="match status" value="1"/>
</dbReference>
<reference evidence="14 15" key="1">
    <citation type="submission" date="2019-07" db="EMBL/GenBank/DDBJ databases">
        <title>Genomic Encyclopedia of Type Strains, Phase IV (KMG-IV): sequencing the most valuable type-strain genomes for metagenomic binning, comparative biology and taxonomic classification.</title>
        <authorList>
            <person name="Goeker M."/>
        </authorList>
    </citation>
    <scope>NUCLEOTIDE SEQUENCE [LARGE SCALE GENOMIC DNA]</scope>
    <source>
        <strain evidence="14 15">SS015</strain>
    </source>
</reference>
<dbReference type="HAMAP" id="MF_00158">
    <property type="entry name" value="PanC"/>
    <property type="match status" value="1"/>
</dbReference>
<dbReference type="PANTHER" id="PTHR21299">
    <property type="entry name" value="CYTIDYLATE KINASE/PANTOATE-BETA-ALANINE LIGASE"/>
    <property type="match status" value="1"/>
</dbReference>
<comment type="subcellular location">
    <subcellularLocation>
        <location evidence="1 13">Cytoplasm</location>
    </subcellularLocation>
</comment>
<feature type="active site" description="Proton donor" evidence="13">
    <location>
        <position position="37"/>
    </location>
</feature>
<keyword evidence="10 13" id="KW-0067">ATP-binding</keyword>
<evidence type="ECO:0000256" key="11">
    <source>
        <dbReference type="ARBA" id="ARBA00048258"/>
    </source>
</evidence>
<dbReference type="GO" id="GO:0005524">
    <property type="term" value="F:ATP binding"/>
    <property type="evidence" value="ECO:0007669"/>
    <property type="project" value="UniProtKB-KW"/>
</dbReference>
<evidence type="ECO:0000313" key="14">
    <source>
        <dbReference type="EMBL" id="TYO99637.1"/>
    </source>
</evidence>
<evidence type="ECO:0000256" key="6">
    <source>
        <dbReference type="ARBA" id="ARBA00022490"/>
    </source>
</evidence>
<feature type="binding site" evidence="13">
    <location>
        <begin position="185"/>
        <end position="188"/>
    </location>
    <ligand>
        <name>ATP</name>
        <dbReference type="ChEBI" id="CHEBI:30616"/>
    </ligand>
</feature>
<feature type="binding site" evidence="13">
    <location>
        <begin position="148"/>
        <end position="151"/>
    </location>
    <ligand>
        <name>ATP</name>
        <dbReference type="ChEBI" id="CHEBI:30616"/>
    </ligand>
</feature>
<dbReference type="UniPathway" id="UPA00028">
    <property type="reaction ID" value="UER00005"/>
</dbReference>
<comment type="function">
    <text evidence="12 13">Catalyzes the condensation of pantoate with beta-alanine in an ATP-dependent reaction via a pantoyl-adenylate intermediate.</text>
</comment>
<evidence type="ECO:0000256" key="4">
    <source>
        <dbReference type="ARBA" id="ARBA00012219"/>
    </source>
</evidence>
<gene>
    <name evidence="13" type="primary">panC</name>
    <name evidence="14" type="ORF">EDC39_102161</name>
</gene>
<feature type="binding site" evidence="13">
    <location>
        <begin position="30"/>
        <end position="37"/>
    </location>
    <ligand>
        <name>ATP</name>
        <dbReference type="ChEBI" id="CHEBI:30616"/>
    </ligand>
</feature>
<dbReference type="SUPFAM" id="SSF52374">
    <property type="entry name" value="Nucleotidylyl transferase"/>
    <property type="match status" value="1"/>
</dbReference>
<dbReference type="AlphaFoldDB" id="A0A5D3WKU2"/>
<dbReference type="EMBL" id="VNIB01000002">
    <property type="protein sequence ID" value="TYO99637.1"/>
    <property type="molecule type" value="Genomic_DNA"/>
</dbReference>
<dbReference type="GO" id="GO:0004592">
    <property type="term" value="F:pantoate-beta-alanine ligase activity"/>
    <property type="evidence" value="ECO:0007669"/>
    <property type="project" value="UniProtKB-UniRule"/>
</dbReference>
<dbReference type="OrthoDB" id="9773087at2"/>
<dbReference type="NCBIfam" id="TIGR00018">
    <property type="entry name" value="panC"/>
    <property type="match status" value="1"/>
</dbReference>
<dbReference type="NCBIfam" id="TIGR00125">
    <property type="entry name" value="cyt_tran_rel"/>
    <property type="match status" value="1"/>
</dbReference>
<keyword evidence="9 13" id="KW-0547">Nucleotide-binding</keyword>
<evidence type="ECO:0000256" key="2">
    <source>
        <dbReference type="ARBA" id="ARBA00004990"/>
    </source>
</evidence>
<comment type="pathway">
    <text evidence="2 13">Cofactor biosynthesis; (R)-pantothenate biosynthesis; (R)-pantothenate from (R)-pantoate and beta-alanine: step 1/1.</text>
</comment>